<keyword evidence="2" id="KW-1185">Reference proteome</keyword>
<dbReference type="InParanoid" id="A0A2T3A8Y0"/>
<evidence type="ECO:0000313" key="2">
    <source>
        <dbReference type="Proteomes" id="UP000241462"/>
    </source>
</evidence>
<dbReference type="EMBL" id="KZ678436">
    <property type="protein sequence ID" value="PSR85917.1"/>
    <property type="molecule type" value="Genomic_DNA"/>
</dbReference>
<dbReference type="OrthoDB" id="5302289at2759"/>
<dbReference type="AlphaFoldDB" id="A0A2T3A8Y0"/>
<reference evidence="1 2" key="1">
    <citation type="journal article" date="2018" name="Mycol. Prog.">
        <title>Coniella lustricola, a new species from submerged detritus.</title>
        <authorList>
            <person name="Raudabaugh D.B."/>
            <person name="Iturriaga T."/>
            <person name="Carver A."/>
            <person name="Mondo S."/>
            <person name="Pangilinan J."/>
            <person name="Lipzen A."/>
            <person name="He G."/>
            <person name="Amirebrahimi M."/>
            <person name="Grigoriev I.V."/>
            <person name="Miller A.N."/>
        </authorList>
    </citation>
    <scope>NUCLEOTIDE SEQUENCE [LARGE SCALE GENOMIC DNA]</scope>
    <source>
        <strain evidence="1 2">B22-T-1</strain>
    </source>
</reference>
<name>A0A2T3A8Y0_9PEZI</name>
<accession>A0A2T3A8Y0</accession>
<evidence type="ECO:0000313" key="1">
    <source>
        <dbReference type="EMBL" id="PSR85917.1"/>
    </source>
</evidence>
<sequence length="105" mass="11933">MSDPATSCLSSPGFTVPADTSNMDPSMVAEVLEFARDHPDVEFYPAVCGILETALAQIWTRVLDSPKSYVMSTHEFAVFNFFQHRFKDDQLAVEARRRYWNTPRA</sequence>
<proteinExistence type="predicted"/>
<dbReference type="Proteomes" id="UP000241462">
    <property type="component" value="Unassembled WGS sequence"/>
</dbReference>
<gene>
    <name evidence="1" type="ORF">BD289DRAFT_367861</name>
</gene>
<protein>
    <submittedName>
        <fullName evidence="1">Uncharacterized protein</fullName>
    </submittedName>
</protein>
<organism evidence="1 2">
    <name type="scientific">Coniella lustricola</name>
    <dbReference type="NCBI Taxonomy" id="2025994"/>
    <lineage>
        <taxon>Eukaryota</taxon>
        <taxon>Fungi</taxon>
        <taxon>Dikarya</taxon>
        <taxon>Ascomycota</taxon>
        <taxon>Pezizomycotina</taxon>
        <taxon>Sordariomycetes</taxon>
        <taxon>Sordariomycetidae</taxon>
        <taxon>Diaporthales</taxon>
        <taxon>Schizoparmaceae</taxon>
        <taxon>Coniella</taxon>
    </lineage>
</organism>